<dbReference type="AlphaFoldDB" id="A0A2I1GU37"/>
<dbReference type="Proteomes" id="UP000234323">
    <property type="component" value="Unassembled WGS sequence"/>
</dbReference>
<keyword evidence="2" id="KW-1185">Reference proteome</keyword>
<evidence type="ECO:0000313" key="2">
    <source>
        <dbReference type="Proteomes" id="UP000234323"/>
    </source>
</evidence>
<proteinExistence type="predicted"/>
<organism evidence="1 2">
    <name type="scientific">Rhizophagus irregularis</name>
    <dbReference type="NCBI Taxonomy" id="588596"/>
    <lineage>
        <taxon>Eukaryota</taxon>
        <taxon>Fungi</taxon>
        <taxon>Fungi incertae sedis</taxon>
        <taxon>Mucoromycota</taxon>
        <taxon>Glomeromycotina</taxon>
        <taxon>Glomeromycetes</taxon>
        <taxon>Glomerales</taxon>
        <taxon>Glomeraceae</taxon>
        <taxon>Rhizophagus</taxon>
    </lineage>
</organism>
<evidence type="ECO:0000313" key="1">
    <source>
        <dbReference type="EMBL" id="PKY50159.1"/>
    </source>
</evidence>
<accession>A0A2I1GU37</accession>
<comment type="caution">
    <text evidence="1">The sequence shown here is derived from an EMBL/GenBank/DDBJ whole genome shotgun (WGS) entry which is preliminary data.</text>
</comment>
<dbReference type="EMBL" id="LLXI01000834">
    <property type="protein sequence ID" value="PKY50159.1"/>
    <property type="molecule type" value="Genomic_DNA"/>
</dbReference>
<name>A0A2I1GU37_9GLOM</name>
<protein>
    <submittedName>
        <fullName evidence="1">Uncharacterized protein</fullName>
    </submittedName>
</protein>
<gene>
    <name evidence="1" type="ORF">RhiirA4_466487</name>
</gene>
<reference evidence="1 2" key="1">
    <citation type="submission" date="2015-10" db="EMBL/GenBank/DDBJ databases">
        <title>Genome analyses suggest a sexual origin of heterokaryosis in a supposedly ancient asexual fungus.</title>
        <authorList>
            <person name="Ropars J."/>
            <person name="Sedzielewska K."/>
            <person name="Noel J."/>
            <person name="Charron P."/>
            <person name="Farinelli L."/>
            <person name="Marton T."/>
            <person name="Kruger M."/>
            <person name="Pelin A."/>
            <person name="Brachmann A."/>
            <person name="Corradi N."/>
        </authorList>
    </citation>
    <scope>NUCLEOTIDE SEQUENCE [LARGE SCALE GENOMIC DNA]</scope>
    <source>
        <strain evidence="1 2">A4</strain>
    </source>
</reference>
<sequence length="86" mass="10026">MAIIRSVCMKVNLLINLKPKNKVVFYLSFSEQCEVKRPSTFKAKPDSELIINNTSVDMYKIYLIIGYLSCIYNIEYIESMKCNVNF</sequence>